<accession>A0ABV4WJ83</accession>
<name>A0ABV4WJ83_9CYAN</name>
<comment type="caution">
    <text evidence="1">The sequence shown here is derived from an EMBL/GenBank/DDBJ whole genome shotgun (WGS) entry which is preliminary data.</text>
</comment>
<dbReference type="RefSeq" id="WP_413277575.1">
    <property type="nucleotide sequence ID" value="NZ_JBHFNT010000097.1"/>
</dbReference>
<evidence type="ECO:0000313" key="2">
    <source>
        <dbReference type="Proteomes" id="UP001576780"/>
    </source>
</evidence>
<gene>
    <name evidence="1" type="ORF">ACE1CA_11535</name>
</gene>
<dbReference type="EMBL" id="JBHFNT010000097">
    <property type="protein sequence ID" value="MFB2835153.1"/>
    <property type="molecule type" value="Genomic_DNA"/>
</dbReference>
<sequence length="48" mass="5542">MSNLLATVSPSEITPLVLQMSPAIEMTDEQFWFFRTYCAKLLEKCQET</sequence>
<keyword evidence="2" id="KW-1185">Reference proteome</keyword>
<proteinExistence type="predicted"/>
<organism evidence="1 2">
    <name type="scientific">Floridaenema evergladense BLCC-F167</name>
    <dbReference type="NCBI Taxonomy" id="3153639"/>
    <lineage>
        <taxon>Bacteria</taxon>
        <taxon>Bacillati</taxon>
        <taxon>Cyanobacteriota</taxon>
        <taxon>Cyanophyceae</taxon>
        <taxon>Oscillatoriophycideae</taxon>
        <taxon>Aerosakkonematales</taxon>
        <taxon>Aerosakkonemataceae</taxon>
        <taxon>Floridanema</taxon>
        <taxon>Floridanema evergladense</taxon>
    </lineage>
</organism>
<protein>
    <submittedName>
        <fullName evidence="1">Uncharacterized protein</fullName>
    </submittedName>
</protein>
<evidence type="ECO:0000313" key="1">
    <source>
        <dbReference type="EMBL" id="MFB2835153.1"/>
    </source>
</evidence>
<dbReference type="Proteomes" id="UP001576780">
    <property type="component" value="Unassembled WGS sequence"/>
</dbReference>
<reference evidence="1 2" key="1">
    <citation type="submission" date="2024-09" db="EMBL/GenBank/DDBJ databases">
        <title>Floridaenema gen nov. (Aerosakkonemataceae, Aerosakkonematales ord. nov., Cyanobacteria) from benthic tropical and subtropical fresh waters, with the description of four new species.</title>
        <authorList>
            <person name="Moretto J.A."/>
            <person name="Berthold D.E."/>
            <person name="Lefler F.W."/>
            <person name="Huang I.-S."/>
            <person name="Laughinghouse H. IV."/>
        </authorList>
    </citation>
    <scope>NUCLEOTIDE SEQUENCE [LARGE SCALE GENOMIC DNA]</scope>
    <source>
        <strain evidence="1 2">BLCC-F167</strain>
    </source>
</reference>